<dbReference type="InterPro" id="IPR014729">
    <property type="entry name" value="Rossmann-like_a/b/a_fold"/>
</dbReference>
<feature type="domain" description="NTP pyrophosphohydrolase MazG-like" evidence="3">
    <location>
        <begin position="289"/>
        <end position="366"/>
    </location>
</feature>
<organism evidence="4 5">
    <name type="scientific">Rohdeia mirabilis</name>
    <dbReference type="NCBI Taxonomy" id="2528008"/>
    <lineage>
        <taxon>Bacteria</taxon>
        <taxon>Pseudomonadati</taxon>
        <taxon>Planctomycetota</taxon>
        <taxon>Planctomycetia</taxon>
        <taxon>Planctomycetia incertae sedis</taxon>
        <taxon>Rohdeia</taxon>
    </lineage>
</organism>
<dbReference type="CDD" id="cd11529">
    <property type="entry name" value="NTP-PPase_MazG_Cterm"/>
    <property type="match status" value="1"/>
</dbReference>
<comment type="catalytic activity">
    <reaction evidence="2">
        <text>7-carboxy-7-carbaguanine + NH4(+) + 2 ATP = 7-cyano-7-carbaguanine + 2 AMP + 2 diphosphate + 2 H(+)</text>
        <dbReference type="Rhea" id="RHEA:27982"/>
        <dbReference type="ChEBI" id="CHEBI:15378"/>
        <dbReference type="ChEBI" id="CHEBI:28938"/>
        <dbReference type="ChEBI" id="CHEBI:30616"/>
        <dbReference type="ChEBI" id="CHEBI:33019"/>
        <dbReference type="ChEBI" id="CHEBI:45075"/>
        <dbReference type="ChEBI" id="CHEBI:61036"/>
        <dbReference type="ChEBI" id="CHEBI:456215"/>
        <dbReference type="EC" id="6.3.4.20"/>
    </reaction>
</comment>
<feature type="binding site" evidence="2">
    <location>
        <position position="221"/>
    </location>
    <ligand>
        <name>Zn(2+)</name>
        <dbReference type="ChEBI" id="CHEBI:29105"/>
    </ligand>
</feature>
<dbReference type="GO" id="GO:0046081">
    <property type="term" value="P:dUTP catabolic process"/>
    <property type="evidence" value="ECO:0007669"/>
    <property type="project" value="TreeGrafter"/>
</dbReference>
<accession>A0A518CYC8</accession>
<keyword evidence="2" id="KW-0547">Nucleotide-binding</keyword>
<comment type="similarity">
    <text evidence="2">Belongs to the QueC family.</text>
</comment>
<dbReference type="GO" id="GO:0046061">
    <property type="term" value="P:dATP catabolic process"/>
    <property type="evidence" value="ECO:0007669"/>
    <property type="project" value="TreeGrafter"/>
</dbReference>
<evidence type="ECO:0000313" key="5">
    <source>
        <dbReference type="Proteomes" id="UP000319342"/>
    </source>
</evidence>
<dbReference type="UniPathway" id="UPA00391"/>
<reference evidence="4 5" key="1">
    <citation type="submission" date="2019-02" db="EMBL/GenBank/DDBJ databases">
        <title>Deep-cultivation of Planctomycetes and their phenomic and genomic characterization uncovers novel biology.</title>
        <authorList>
            <person name="Wiegand S."/>
            <person name="Jogler M."/>
            <person name="Boedeker C."/>
            <person name="Pinto D."/>
            <person name="Vollmers J."/>
            <person name="Rivas-Marin E."/>
            <person name="Kohn T."/>
            <person name="Peeters S.H."/>
            <person name="Heuer A."/>
            <person name="Rast P."/>
            <person name="Oberbeckmann S."/>
            <person name="Bunk B."/>
            <person name="Jeske O."/>
            <person name="Meyerdierks A."/>
            <person name="Storesund J.E."/>
            <person name="Kallscheuer N."/>
            <person name="Luecker S."/>
            <person name="Lage O.M."/>
            <person name="Pohl T."/>
            <person name="Merkel B.J."/>
            <person name="Hornburger P."/>
            <person name="Mueller R.-W."/>
            <person name="Bruemmer F."/>
            <person name="Labrenz M."/>
            <person name="Spormann A.M."/>
            <person name="Op den Camp H."/>
            <person name="Overmann J."/>
            <person name="Amann R."/>
            <person name="Jetten M.S.M."/>
            <person name="Mascher T."/>
            <person name="Medema M.H."/>
            <person name="Devos D.P."/>
            <person name="Kaster A.-K."/>
            <person name="Ovreas L."/>
            <person name="Rohde M."/>
            <person name="Galperin M.Y."/>
            <person name="Jogler C."/>
        </authorList>
    </citation>
    <scope>NUCLEOTIDE SEQUENCE [LARGE SCALE GENOMIC DNA]</scope>
    <source>
        <strain evidence="4 5">Pla163</strain>
    </source>
</reference>
<dbReference type="AlphaFoldDB" id="A0A518CYC8"/>
<dbReference type="InterPro" id="IPR048011">
    <property type="entry name" value="NTP-PPase_MazG-like_C"/>
</dbReference>
<dbReference type="GO" id="GO:0047429">
    <property type="term" value="F:nucleoside triphosphate diphosphatase activity"/>
    <property type="evidence" value="ECO:0007669"/>
    <property type="project" value="InterPro"/>
</dbReference>
<dbReference type="HAMAP" id="MF_01633">
    <property type="entry name" value="QueC"/>
    <property type="match status" value="1"/>
</dbReference>
<dbReference type="NCBIfam" id="TIGR00444">
    <property type="entry name" value="mazG"/>
    <property type="match status" value="1"/>
</dbReference>
<dbReference type="NCBIfam" id="NF007113">
    <property type="entry name" value="PRK09562.1"/>
    <property type="match status" value="1"/>
</dbReference>
<comment type="function">
    <text evidence="2">Catalyzes the ATP-dependent conversion of 7-carboxy-7-deazaguanine (CDG) to 7-cyano-7-deazaguanine (preQ(0)).</text>
</comment>
<dbReference type="PANTHER" id="PTHR30522:SF0">
    <property type="entry name" value="NUCLEOSIDE TRIPHOSPHATE PYROPHOSPHOHYDROLASE"/>
    <property type="match status" value="1"/>
</dbReference>
<keyword evidence="2" id="KW-0862">Zinc</keyword>
<gene>
    <name evidence="4" type="primary">mazG</name>
    <name evidence="2" type="synonym">queC</name>
    <name evidence="4" type="ORF">Pla163_13110</name>
</gene>
<evidence type="ECO:0000313" key="4">
    <source>
        <dbReference type="EMBL" id="QDU84206.1"/>
    </source>
</evidence>
<evidence type="ECO:0000259" key="3">
    <source>
        <dbReference type="Pfam" id="PF03819"/>
    </source>
</evidence>
<keyword evidence="2" id="KW-0067">ATP-binding</keyword>
<sequence length="530" mass="56063">MDHETRPPAVCLVSGGMDSAVVLAEARAAGFAPRALSFDYGQRHAVELEAAERVARAQGAVDHRTVRVDLSALGGSALTGSIDVPTDRPDAEIGAGVPITYVPARNTVFLSVALGWAEVLGATDLFVGVNAVDYSGYPDCRPAFLGAFEALAALATAAGTEGGARFRVHAPLMELSKADIVRRAAELDVDLGLTHTCYDPWIEGGANGARRVLACGRCDACRLRLAGFAEAGVVDPIAYADAAESKDLARASGTTAALRESTTLDALARVLRLAARLRAPDGCPWDREQTVRTLAPALVEESFEAVDALDELARSGDATAAVEEIGDLLFAVALLCQVAAEEGAFDLAAAADHATKKLVRRHPHVFGERRELDPEAALAQWEAIKAAERAERGAAHDRSALAGVPVALPALQRAARLGTKAMATGFRWPDASGALAKVREEVEELGDAFASGERVAVEHELGDVLLAAAQLANYLDLDPETCARAATQRFESRFRSMETELGPAARDATLDQWMAAWGRAKRNTERTTEA</sequence>
<dbReference type="InterPro" id="IPR004518">
    <property type="entry name" value="MazG-like_dom"/>
</dbReference>
<proteinExistence type="inferred from homology"/>
<dbReference type="CDD" id="cd11528">
    <property type="entry name" value="NTP-PPase_MazG_Nterm"/>
    <property type="match status" value="1"/>
</dbReference>
<dbReference type="InterPro" id="IPR018317">
    <property type="entry name" value="QueC"/>
</dbReference>
<keyword evidence="5" id="KW-1185">Reference proteome</keyword>
<dbReference type="GO" id="GO:0046052">
    <property type="term" value="P:UTP catabolic process"/>
    <property type="evidence" value="ECO:0007669"/>
    <property type="project" value="TreeGrafter"/>
</dbReference>
<dbReference type="EC" id="6.3.4.20" evidence="2"/>
<keyword evidence="4" id="KW-0378">Hydrolase</keyword>
<dbReference type="NCBIfam" id="TIGR00364">
    <property type="entry name" value="7-cyano-7-deazaguanine synthase QueC"/>
    <property type="match status" value="1"/>
</dbReference>
<dbReference type="GO" id="GO:0046076">
    <property type="term" value="P:dTTP catabolic process"/>
    <property type="evidence" value="ECO:0007669"/>
    <property type="project" value="TreeGrafter"/>
</dbReference>
<feature type="domain" description="NTP pyrophosphohydrolase MazG-like" evidence="3">
    <location>
        <begin position="435"/>
        <end position="493"/>
    </location>
</feature>
<dbReference type="InterPro" id="IPR048015">
    <property type="entry name" value="NTP-PPase_MazG-like_N"/>
</dbReference>
<dbReference type="SUPFAM" id="SSF101386">
    <property type="entry name" value="all-alpha NTP pyrophosphatases"/>
    <property type="match status" value="2"/>
</dbReference>
<keyword evidence="2" id="KW-0436">Ligase</keyword>
<feature type="binding site" evidence="2">
    <location>
        <begin position="13"/>
        <end position="23"/>
    </location>
    <ligand>
        <name>ATP</name>
        <dbReference type="ChEBI" id="CHEBI:30616"/>
    </ligand>
</feature>
<feature type="binding site" evidence="2">
    <location>
        <position position="215"/>
    </location>
    <ligand>
        <name>Zn(2+)</name>
        <dbReference type="ChEBI" id="CHEBI:29105"/>
    </ligand>
</feature>
<dbReference type="SUPFAM" id="SSF52402">
    <property type="entry name" value="Adenine nucleotide alpha hydrolases-like"/>
    <property type="match status" value="1"/>
</dbReference>
<dbReference type="GO" id="GO:0016879">
    <property type="term" value="F:ligase activity, forming carbon-nitrogen bonds"/>
    <property type="evidence" value="ECO:0007669"/>
    <property type="project" value="UniProtKB-UniRule"/>
</dbReference>
<protein>
    <recommendedName>
        <fullName evidence="2">7-cyano-7-deazaguanine synthase</fullName>
        <ecNumber evidence="2">6.3.4.20</ecNumber>
    </recommendedName>
    <alternativeName>
        <fullName evidence="2">7-cyano-7-carbaguanine synthase</fullName>
    </alternativeName>
    <alternativeName>
        <fullName evidence="2">PreQ(0) synthase</fullName>
    </alternativeName>
    <alternativeName>
        <fullName evidence="2">Queuosine biosynthesis protein QueC</fullName>
    </alternativeName>
</protein>
<dbReference type="GO" id="GO:0046047">
    <property type="term" value="P:TTP catabolic process"/>
    <property type="evidence" value="ECO:0007669"/>
    <property type="project" value="TreeGrafter"/>
</dbReference>
<evidence type="ECO:0000256" key="2">
    <source>
        <dbReference type="HAMAP-Rule" id="MF_01633"/>
    </source>
</evidence>
<dbReference type="GO" id="GO:0005524">
    <property type="term" value="F:ATP binding"/>
    <property type="evidence" value="ECO:0007669"/>
    <property type="project" value="UniProtKB-UniRule"/>
</dbReference>
<dbReference type="GO" id="GO:0006203">
    <property type="term" value="P:dGTP catabolic process"/>
    <property type="evidence" value="ECO:0007669"/>
    <property type="project" value="TreeGrafter"/>
</dbReference>
<dbReference type="CDD" id="cd01995">
    <property type="entry name" value="QueC-like"/>
    <property type="match status" value="1"/>
</dbReference>
<feature type="binding site" evidence="2">
    <location>
        <position position="197"/>
    </location>
    <ligand>
        <name>Zn(2+)</name>
        <dbReference type="ChEBI" id="CHEBI:29105"/>
    </ligand>
</feature>
<keyword evidence="1 2" id="KW-0671">Queuosine biosynthesis</keyword>
<dbReference type="EMBL" id="CP036290">
    <property type="protein sequence ID" value="QDU84206.1"/>
    <property type="molecule type" value="Genomic_DNA"/>
</dbReference>
<dbReference type="InterPro" id="IPR011551">
    <property type="entry name" value="NTP_PyrPHydrolase_MazG"/>
</dbReference>
<dbReference type="Pfam" id="PF03819">
    <property type="entry name" value="MazG"/>
    <property type="match status" value="2"/>
</dbReference>
<dbReference type="Proteomes" id="UP000319342">
    <property type="component" value="Chromosome"/>
</dbReference>
<evidence type="ECO:0000256" key="1">
    <source>
        <dbReference type="ARBA" id="ARBA00022785"/>
    </source>
</evidence>
<comment type="cofactor">
    <cofactor evidence="2">
        <name>Zn(2+)</name>
        <dbReference type="ChEBI" id="CHEBI:29105"/>
    </cofactor>
    <text evidence="2">Binds 1 zinc ion per subunit.</text>
</comment>
<dbReference type="PANTHER" id="PTHR30522">
    <property type="entry name" value="NUCLEOSIDE TRIPHOSPHATE PYROPHOSPHOHYDROLASE"/>
    <property type="match status" value="1"/>
</dbReference>
<comment type="pathway">
    <text evidence="2">Purine metabolism; 7-cyano-7-deazaguanine biosynthesis.</text>
</comment>
<name>A0A518CYC8_9BACT</name>
<dbReference type="Pfam" id="PF06508">
    <property type="entry name" value="QueC"/>
    <property type="match status" value="1"/>
</dbReference>
<dbReference type="GO" id="GO:0008616">
    <property type="term" value="P:tRNA queuosine(34) biosynthetic process"/>
    <property type="evidence" value="ECO:0007669"/>
    <property type="project" value="UniProtKB-UniRule"/>
</dbReference>
<dbReference type="Gene3D" id="3.40.50.620">
    <property type="entry name" value="HUPs"/>
    <property type="match status" value="1"/>
</dbReference>
<keyword evidence="2" id="KW-0479">Metal-binding</keyword>
<dbReference type="Gene3D" id="1.10.287.1080">
    <property type="entry name" value="MazG-like"/>
    <property type="match status" value="2"/>
</dbReference>
<feature type="binding site" evidence="2">
    <location>
        <position position="218"/>
    </location>
    <ligand>
        <name>Zn(2+)</name>
        <dbReference type="ChEBI" id="CHEBI:29105"/>
    </ligand>
</feature>
<dbReference type="GO" id="GO:0008270">
    <property type="term" value="F:zinc ion binding"/>
    <property type="evidence" value="ECO:0007669"/>
    <property type="project" value="UniProtKB-UniRule"/>
</dbReference>